<dbReference type="WBParaSite" id="PS1159_v2.g10923.t3">
    <property type="protein sequence ID" value="PS1159_v2.g10923.t3"/>
    <property type="gene ID" value="PS1159_v2.g10923"/>
</dbReference>
<accession>A0AC35EUU3</accession>
<dbReference type="Proteomes" id="UP000887580">
    <property type="component" value="Unplaced"/>
</dbReference>
<proteinExistence type="predicted"/>
<organism evidence="1 2">
    <name type="scientific">Panagrolaimus sp. PS1159</name>
    <dbReference type="NCBI Taxonomy" id="55785"/>
    <lineage>
        <taxon>Eukaryota</taxon>
        <taxon>Metazoa</taxon>
        <taxon>Ecdysozoa</taxon>
        <taxon>Nematoda</taxon>
        <taxon>Chromadorea</taxon>
        <taxon>Rhabditida</taxon>
        <taxon>Tylenchina</taxon>
        <taxon>Panagrolaimomorpha</taxon>
        <taxon>Panagrolaimoidea</taxon>
        <taxon>Panagrolaimidae</taxon>
        <taxon>Panagrolaimus</taxon>
    </lineage>
</organism>
<evidence type="ECO:0000313" key="2">
    <source>
        <dbReference type="WBParaSite" id="PS1159_v2.g10923.t3"/>
    </source>
</evidence>
<sequence>MPSNPTVKLLFEEENAAGDDLGNWNRKTQQNGSGGIKREKRKFRWGLCWCLSLSGVMLLAGIAIGLFAFSQLYADCIEEKQVGCSYFLPFLRGLSDVKILNEDENDDSKITLEEEIFAECGQGYPWKQVRLPTDILPTNYRLKIHPNLDNLEIVGTVDMELHVQNETRIIVFHAQDMNLTSFTIRLGSQRVHARHLICPRLLQWAFETDEAFPVNSVIRLSMDYTGFIHKDLSGLYINTHQDKMNGTNETSISAVTQFEPTHARKMLPCFDEPNFKAVFDISIIRKKEHLARTNMQLIRSEDYEDDLMIDQFSPSVKMSTYLLAIAVLDNFSKVRKMTKRTDKPVEINLFAPSDSIKGQTEYGLDTAVRALEYFEDYFNIPFSLQKTDLIALDDFAEGAMENWGIITFRDAMLLYHPQRSTEKTRETIALVICHEFAHQWFGNLVTMEWWQDLWLNEGFANFMEYLCVDNLFPEWNVVHDFFIENFLQSMLQDGFRSSHAVSTEVSDPAQIGSIFDAISYQKGASIIQMLRGLSGKDAFRTALQKYLKKFEFSNAKGEDLWRIIQNHVTLSTSISVMDVAEAWTTQIGYPIIQVELIDEGTTMLIKDQVRFLFLEEERYDNHTEQWPIPVQYQTNKQSQLKLTWLEPDAKDVKVSIGPKADWIIANSDSLGYYRVLYSKDLYKEFTRQLDTNHTEIGTVDRGAILNDAFNFMRSGHLSADIVMDLIQYVEDGKESDRIPWVVIITHLKSIESLLGDSEVLDMFQRYERSLMLKIYEKVGWSQPESHVNRLLQTDLIAHSCRLQLSDCSKQAQHRFHQWLKDKNSVFVDIQPFVIEEGIRHGTATDWERVYREYLSTTNPAQRFLLLIALAATEDVTLINRFMSMCLDPSIIRPNVLPRALGVLMQNKIASQHAWRFFRMNYEQIEQLYGGATTLLGTLIKAIIENFNTEFDFKQVQEFFDGKDLGASRSRVDQAIEMIKLNIQWRKLNERPMQQWLKKWAIKRNFDS</sequence>
<protein>
    <submittedName>
        <fullName evidence="2">Aminopeptidase</fullName>
    </submittedName>
</protein>
<name>A0AC35EUU3_9BILA</name>
<reference evidence="2" key="1">
    <citation type="submission" date="2022-11" db="UniProtKB">
        <authorList>
            <consortium name="WormBaseParasite"/>
        </authorList>
    </citation>
    <scope>IDENTIFICATION</scope>
</reference>
<evidence type="ECO:0000313" key="1">
    <source>
        <dbReference type="Proteomes" id="UP000887580"/>
    </source>
</evidence>